<protein>
    <submittedName>
        <fullName evidence="1">Uncharacterized protein</fullName>
    </submittedName>
</protein>
<gene>
    <name evidence="1" type="ORF">AVEN_23115_1</name>
</gene>
<dbReference type="Proteomes" id="UP000499080">
    <property type="component" value="Unassembled WGS sequence"/>
</dbReference>
<evidence type="ECO:0000313" key="2">
    <source>
        <dbReference type="Proteomes" id="UP000499080"/>
    </source>
</evidence>
<sequence length="166" mass="19390">MQKEENEEWIPIDEDIPVAATLTDVEICQAVCEQHQAIKVDDSNGDECVEENHPMNAEMRQAFDILKRGVQHRSINFKKQHEYEQCINELFKHNCRQANYDVNEFLLSRIRSIQRESIVIIKKFELEILTNLHVLDLPESEKHNFGIMSVCVSVNTITRKLLELRG</sequence>
<name>A0A4Y2VAR2_ARAVE</name>
<evidence type="ECO:0000313" key="1">
    <source>
        <dbReference type="EMBL" id="GBO22353.1"/>
    </source>
</evidence>
<dbReference type="EMBL" id="BGPR01045447">
    <property type="protein sequence ID" value="GBO22353.1"/>
    <property type="molecule type" value="Genomic_DNA"/>
</dbReference>
<accession>A0A4Y2VAR2</accession>
<keyword evidence="2" id="KW-1185">Reference proteome</keyword>
<dbReference type="AlphaFoldDB" id="A0A4Y2VAR2"/>
<proteinExistence type="predicted"/>
<comment type="caution">
    <text evidence="1">The sequence shown here is derived from an EMBL/GenBank/DDBJ whole genome shotgun (WGS) entry which is preliminary data.</text>
</comment>
<reference evidence="1 2" key="1">
    <citation type="journal article" date="2019" name="Sci. Rep.">
        <title>Orb-weaving spider Araneus ventricosus genome elucidates the spidroin gene catalogue.</title>
        <authorList>
            <person name="Kono N."/>
            <person name="Nakamura H."/>
            <person name="Ohtoshi R."/>
            <person name="Moran D.A.P."/>
            <person name="Shinohara A."/>
            <person name="Yoshida Y."/>
            <person name="Fujiwara M."/>
            <person name="Mori M."/>
            <person name="Tomita M."/>
            <person name="Arakawa K."/>
        </authorList>
    </citation>
    <scope>NUCLEOTIDE SEQUENCE [LARGE SCALE GENOMIC DNA]</scope>
</reference>
<organism evidence="1 2">
    <name type="scientific">Araneus ventricosus</name>
    <name type="common">Orbweaver spider</name>
    <name type="synonym">Epeira ventricosa</name>
    <dbReference type="NCBI Taxonomy" id="182803"/>
    <lineage>
        <taxon>Eukaryota</taxon>
        <taxon>Metazoa</taxon>
        <taxon>Ecdysozoa</taxon>
        <taxon>Arthropoda</taxon>
        <taxon>Chelicerata</taxon>
        <taxon>Arachnida</taxon>
        <taxon>Araneae</taxon>
        <taxon>Araneomorphae</taxon>
        <taxon>Entelegynae</taxon>
        <taxon>Araneoidea</taxon>
        <taxon>Araneidae</taxon>
        <taxon>Araneus</taxon>
    </lineage>
</organism>
<dbReference type="OrthoDB" id="6617542at2759"/>